<dbReference type="GO" id="GO:0000976">
    <property type="term" value="F:transcription cis-regulatory region binding"/>
    <property type="evidence" value="ECO:0007669"/>
    <property type="project" value="TreeGrafter"/>
</dbReference>
<dbReference type="RefSeq" id="WP_067234951.1">
    <property type="nucleotide sequence ID" value="NZ_LZMZ01000005.1"/>
</dbReference>
<dbReference type="InterPro" id="IPR016032">
    <property type="entry name" value="Sig_transdc_resp-reg_C-effctor"/>
</dbReference>
<dbReference type="Gene3D" id="6.10.250.690">
    <property type="match status" value="1"/>
</dbReference>
<dbReference type="GO" id="GO:0000156">
    <property type="term" value="F:phosphorelay response regulator activity"/>
    <property type="evidence" value="ECO:0007669"/>
    <property type="project" value="TreeGrafter"/>
</dbReference>
<accession>A0A1B8QFC0</accession>
<protein>
    <submittedName>
        <fullName evidence="6">DNA-binding response regulator</fullName>
    </submittedName>
</protein>
<dbReference type="InterPro" id="IPR039420">
    <property type="entry name" value="WalR-like"/>
</dbReference>
<dbReference type="GO" id="GO:0032993">
    <property type="term" value="C:protein-DNA complex"/>
    <property type="evidence" value="ECO:0007669"/>
    <property type="project" value="TreeGrafter"/>
</dbReference>
<dbReference type="Gene3D" id="1.10.10.10">
    <property type="entry name" value="Winged helix-like DNA-binding domain superfamily/Winged helix DNA-binding domain"/>
    <property type="match status" value="1"/>
</dbReference>
<evidence type="ECO:0000256" key="3">
    <source>
        <dbReference type="PROSITE-ProRule" id="PRU01091"/>
    </source>
</evidence>
<dbReference type="CDD" id="cd00383">
    <property type="entry name" value="trans_reg_C"/>
    <property type="match status" value="1"/>
</dbReference>
<evidence type="ECO:0000313" key="7">
    <source>
        <dbReference type="Proteomes" id="UP000092508"/>
    </source>
</evidence>
<dbReference type="Proteomes" id="UP000092508">
    <property type="component" value="Unassembled WGS sequence"/>
</dbReference>
<gene>
    <name evidence="6" type="ORF">A9308_03820</name>
</gene>
<comment type="caution">
    <text evidence="6">The sequence shown here is derived from an EMBL/GenBank/DDBJ whole genome shotgun (WGS) entry which is preliminary data.</text>
</comment>
<dbReference type="PROSITE" id="PS50110">
    <property type="entry name" value="RESPONSE_REGULATORY"/>
    <property type="match status" value="1"/>
</dbReference>
<dbReference type="SUPFAM" id="SSF46894">
    <property type="entry name" value="C-terminal effector domain of the bipartite response regulators"/>
    <property type="match status" value="1"/>
</dbReference>
<feature type="domain" description="OmpR/PhoB-type" evidence="5">
    <location>
        <begin position="166"/>
        <end position="265"/>
    </location>
</feature>
<dbReference type="PROSITE" id="PS51755">
    <property type="entry name" value="OMPR_PHOB"/>
    <property type="match status" value="1"/>
</dbReference>
<dbReference type="GO" id="GO:0005829">
    <property type="term" value="C:cytosol"/>
    <property type="evidence" value="ECO:0007669"/>
    <property type="project" value="TreeGrafter"/>
</dbReference>
<feature type="domain" description="Response regulatory" evidence="4">
    <location>
        <begin position="8"/>
        <end position="131"/>
    </location>
</feature>
<feature type="DNA-binding region" description="OmpR/PhoB-type" evidence="3">
    <location>
        <begin position="166"/>
        <end position="265"/>
    </location>
</feature>
<dbReference type="InterPro" id="IPR001789">
    <property type="entry name" value="Sig_transdc_resp-reg_receiver"/>
</dbReference>
<dbReference type="Pfam" id="PF00486">
    <property type="entry name" value="Trans_reg_C"/>
    <property type="match status" value="1"/>
</dbReference>
<dbReference type="SMART" id="SM00862">
    <property type="entry name" value="Trans_reg_C"/>
    <property type="match status" value="1"/>
</dbReference>
<dbReference type="SUPFAM" id="SSF52172">
    <property type="entry name" value="CheY-like"/>
    <property type="match status" value="1"/>
</dbReference>
<feature type="modified residue" description="4-aspartylphosphate" evidence="2">
    <location>
        <position position="60"/>
    </location>
</feature>
<keyword evidence="1 3" id="KW-0238">DNA-binding</keyword>
<dbReference type="SMART" id="SM00448">
    <property type="entry name" value="REC"/>
    <property type="match status" value="1"/>
</dbReference>
<sequence length="267" mass="29722">MNSESNVVILLVEDDAAIASTLRYAFTREGWQVHWCGSIGQALDFVQQSDCPPLAALVLDIGLPDGDGFALCQQIRFGTSVSATLRQVPIVFLTARDEEVDKIVGLEVGADDYITKPFSPREVIARLKAIWRRQQMSHTDSHANHLTPSLVSSASTPPIHLTHDFVKTLASGQWRYYDAQVRLTWDDVPLTLSKTELAIMLALLTYPEQILSREQILVHISPHPEHRLARTIDSHVKSLRQKLASIRPDVTVISTHRGLGYSLQAAD</sequence>
<dbReference type="STRING" id="34059.A9308_03820"/>
<evidence type="ECO:0000259" key="4">
    <source>
        <dbReference type="PROSITE" id="PS50110"/>
    </source>
</evidence>
<evidence type="ECO:0000313" key="6">
    <source>
        <dbReference type="EMBL" id="OBX80661.1"/>
    </source>
</evidence>
<dbReference type="InterPro" id="IPR001867">
    <property type="entry name" value="OmpR/PhoB-type_DNA-bd"/>
</dbReference>
<dbReference type="Gene3D" id="3.40.50.2300">
    <property type="match status" value="1"/>
</dbReference>
<evidence type="ECO:0000256" key="1">
    <source>
        <dbReference type="ARBA" id="ARBA00023125"/>
    </source>
</evidence>
<dbReference type="InterPro" id="IPR036388">
    <property type="entry name" value="WH-like_DNA-bd_sf"/>
</dbReference>
<name>A0A1B8QFC0_9GAMM</name>
<keyword evidence="2" id="KW-0597">Phosphoprotein</keyword>
<dbReference type="PANTHER" id="PTHR48111:SF6">
    <property type="entry name" value="TRANSCRIPTIONAL REGULATORY PROTEIN CREB"/>
    <property type="match status" value="1"/>
</dbReference>
<dbReference type="Pfam" id="PF00072">
    <property type="entry name" value="Response_reg"/>
    <property type="match status" value="1"/>
</dbReference>
<dbReference type="CDD" id="cd17574">
    <property type="entry name" value="REC_OmpR"/>
    <property type="match status" value="1"/>
</dbReference>
<proteinExistence type="predicted"/>
<dbReference type="PANTHER" id="PTHR48111">
    <property type="entry name" value="REGULATOR OF RPOS"/>
    <property type="match status" value="1"/>
</dbReference>
<dbReference type="InterPro" id="IPR011006">
    <property type="entry name" value="CheY-like_superfamily"/>
</dbReference>
<dbReference type="OrthoDB" id="9802426at2"/>
<organism evidence="6 7">
    <name type="scientific">Faucicola atlantae</name>
    <dbReference type="NCBI Taxonomy" id="34059"/>
    <lineage>
        <taxon>Bacteria</taxon>
        <taxon>Pseudomonadati</taxon>
        <taxon>Pseudomonadota</taxon>
        <taxon>Gammaproteobacteria</taxon>
        <taxon>Moraxellales</taxon>
        <taxon>Moraxellaceae</taxon>
        <taxon>Faucicola</taxon>
    </lineage>
</organism>
<evidence type="ECO:0000259" key="5">
    <source>
        <dbReference type="PROSITE" id="PS51755"/>
    </source>
</evidence>
<dbReference type="EMBL" id="LZMZ01000005">
    <property type="protein sequence ID" value="OBX80661.1"/>
    <property type="molecule type" value="Genomic_DNA"/>
</dbReference>
<dbReference type="AlphaFoldDB" id="A0A1B8QFC0"/>
<evidence type="ECO:0000256" key="2">
    <source>
        <dbReference type="PROSITE-ProRule" id="PRU00169"/>
    </source>
</evidence>
<dbReference type="GO" id="GO:0006355">
    <property type="term" value="P:regulation of DNA-templated transcription"/>
    <property type="evidence" value="ECO:0007669"/>
    <property type="project" value="InterPro"/>
</dbReference>
<reference evidence="6 7" key="1">
    <citation type="submission" date="2016-06" db="EMBL/GenBank/DDBJ databases">
        <title>Draft genome of Moraxella atlantae CCUG 66109.</title>
        <authorList>
            <person name="Salva-Serra F."/>
            <person name="Engstrom-Jakobsson H."/>
            <person name="Thorell K."/>
            <person name="Gonzales-Siles L."/>
            <person name="Karlsson R."/>
            <person name="Boulund F."/>
            <person name="Engstrand L."/>
            <person name="Kristiansson E."/>
            <person name="Moore E."/>
        </authorList>
    </citation>
    <scope>NUCLEOTIDE SEQUENCE [LARGE SCALE GENOMIC DNA]</scope>
    <source>
        <strain evidence="6 7">CCUG 66109</strain>
    </source>
</reference>